<sequence>MNKTRYTAILAGVLLLAGFAYIGLNYGELARFVQLIAHIDPLWIAVAVLLQAGTYGSLAWIWYRILAVQAVRAPFLQLIPLAVAKLFADQALPSGGISGMAFVIAAFKRRQISGSLGMGVMLLTLLSFYISFAIVAVVALLELWAHHEAHRWMAWVAGIFLLMSLIVPGVILLLKRGGHQRHLPGRLLRFPLVARFFGMLEEVPDDLWRKPWLMAELTVYQTAVFLLDAATLLAMLYALGDTVPFVLVFASFVMASVVATVSLIPMGLGSFELTCTGLLVSGGVSVESAVTATLLLRGFTLWIPMIPGLLITRRVAK</sequence>
<evidence type="ECO:0000313" key="8">
    <source>
        <dbReference type="Proteomes" id="UP000008811"/>
    </source>
</evidence>
<evidence type="ECO:0000256" key="3">
    <source>
        <dbReference type="ARBA" id="ARBA00022692"/>
    </source>
</evidence>
<evidence type="ECO:0000313" key="7">
    <source>
        <dbReference type="EMBL" id="ACF11787.1"/>
    </source>
</evidence>
<dbReference type="InterPro" id="IPR022791">
    <property type="entry name" value="L-PG_synthase/AglD"/>
</dbReference>
<feature type="transmembrane region" description="Helical" evidence="6">
    <location>
        <begin position="39"/>
        <end position="63"/>
    </location>
</feature>
<protein>
    <recommendedName>
        <fullName evidence="9">Flippase-like domain-containing protein</fullName>
    </recommendedName>
</protein>
<keyword evidence="8" id="KW-1185">Reference proteome</keyword>
<dbReference type="eggNOG" id="COG0392">
    <property type="taxonomic scope" value="Bacteria"/>
</dbReference>
<dbReference type="OrthoDB" id="9814270at2"/>
<dbReference type="Proteomes" id="UP000008811">
    <property type="component" value="Chromosome"/>
</dbReference>
<feature type="transmembrane region" description="Helical" evidence="6">
    <location>
        <begin position="220"/>
        <end position="239"/>
    </location>
</feature>
<evidence type="ECO:0000256" key="2">
    <source>
        <dbReference type="ARBA" id="ARBA00022475"/>
    </source>
</evidence>
<organism evidence="7 8">
    <name type="scientific">Chlorobaculum parvum (strain DSM 263 / NCIMB 8327)</name>
    <name type="common">Chlorobium vibrioforme subsp. thiosulfatophilum</name>
    <dbReference type="NCBI Taxonomy" id="517417"/>
    <lineage>
        <taxon>Bacteria</taxon>
        <taxon>Pseudomonadati</taxon>
        <taxon>Chlorobiota</taxon>
        <taxon>Chlorobiia</taxon>
        <taxon>Chlorobiales</taxon>
        <taxon>Chlorobiaceae</taxon>
        <taxon>Chlorobaculum</taxon>
    </lineage>
</organism>
<feature type="transmembrane region" description="Helical" evidence="6">
    <location>
        <begin position="183"/>
        <end position="200"/>
    </location>
</feature>
<evidence type="ECO:0000256" key="4">
    <source>
        <dbReference type="ARBA" id="ARBA00022989"/>
    </source>
</evidence>
<gene>
    <name evidence="7" type="ordered locus">Cpar_1386</name>
</gene>
<dbReference type="GO" id="GO:0005886">
    <property type="term" value="C:plasma membrane"/>
    <property type="evidence" value="ECO:0007669"/>
    <property type="project" value="UniProtKB-SubCell"/>
</dbReference>
<dbReference type="AlphaFoldDB" id="B3QPD4"/>
<keyword evidence="2" id="KW-1003">Cell membrane</keyword>
<dbReference type="PANTHER" id="PTHR39087:SF2">
    <property type="entry name" value="UPF0104 MEMBRANE PROTEIN MJ1595"/>
    <property type="match status" value="1"/>
</dbReference>
<dbReference type="PANTHER" id="PTHR39087">
    <property type="entry name" value="UPF0104 MEMBRANE PROTEIN MJ1595"/>
    <property type="match status" value="1"/>
</dbReference>
<dbReference type="STRING" id="517417.Cpar_1386"/>
<evidence type="ECO:0000256" key="1">
    <source>
        <dbReference type="ARBA" id="ARBA00004651"/>
    </source>
</evidence>
<dbReference type="Pfam" id="PF03706">
    <property type="entry name" value="LPG_synthase_TM"/>
    <property type="match status" value="1"/>
</dbReference>
<comment type="subcellular location">
    <subcellularLocation>
        <location evidence="1">Cell membrane</location>
        <topology evidence="1">Multi-pass membrane protein</topology>
    </subcellularLocation>
</comment>
<keyword evidence="3 6" id="KW-0812">Transmembrane</keyword>
<dbReference type="EMBL" id="CP001099">
    <property type="protein sequence ID" value="ACF11787.1"/>
    <property type="molecule type" value="Genomic_DNA"/>
</dbReference>
<keyword evidence="4 6" id="KW-1133">Transmembrane helix</keyword>
<dbReference type="HOGENOM" id="CLU_808692_0_0_10"/>
<feature type="transmembrane region" description="Helical" evidence="6">
    <location>
        <begin position="152"/>
        <end position="174"/>
    </location>
</feature>
<reference evidence="7" key="1">
    <citation type="submission" date="2008-06" db="EMBL/GenBank/DDBJ databases">
        <title>Complete sequence of Chlorobaculum parvum NCIB 8327.</title>
        <authorList>
            <consortium name="US DOE Joint Genome Institute"/>
            <person name="Lucas S."/>
            <person name="Copeland A."/>
            <person name="Lapidus A."/>
            <person name="Glavina del Rio T."/>
            <person name="Dalin E."/>
            <person name="Tice H."/>
            <person name="Bruce D."/>
            <person name="Goodwin L."/>
            <person name="Pitluck S."/>
            <person name="Schmutz J."/>
            <person name="Larimer F."/>
            <person name="Land M."/>
            <person name="Hauser L."/>
            <person name="Kyrpides N."/>
            <person name="Mikhailova N."/>
            <person name="Zhao F."/>
            <person name="Li T."/>
            <person name="Liu Z."/>
            <person name="Overmann J."/>
            <person name="Bryant D.A."/>
            <person name="Richardson P."/>
        </authorList>
    </citation>
    <scope>NUCLEOTIDE SEQUENCE [LARGE SCALE GENOMIC DNA]</scope>
    <source>
        <strain evidence="7">NCIB 8327</strain>
    </source>
</reference>
<feature type="transmembrane region" description="Helical" evidence="6">
    <location>
        <begin position="119"/>
        <end position="140"/>
    </location>
</feature>
<name>B3QPD4_CHLP8</name>
<evidence type="ECO:0008006" key="9">
    <source>
        <dbReference type="Google" id="ProtNLM"/>
    </source>
</evidence>
<feature type="transmembrane region" description="Helical" evidence="6">
    <location>
        <begin position="246"/>
        <end position="268"/>
    </location>
</feature>
<accession>B3QPD4</accession>
<dbReference type="KEGG" id="cpc:Cpar_1386"/>
<proteinExistence type="predicted"/>
<evidence type="ECO:0000256" key="5">
    <source>
        <dbReference type="ARBA" id="ARBA00023136"/>
    </source>
</evidence>
<keyword evidence="5 6" id="KW-0472">Membrane</keyword>
<feature type="transmembrane region" description="Helical" evidence="6">
    <location>
        <begin position="288"/>
        <end position="311"/>
    </location>
</feature>
<evidence type="ECO:0000256" key="6">
    <source>
        <dbReference type="SAM" id="Phobius"/>
    </source>
</evidence>
<feature type="transmembrane region" description="Helical" evidence="6">
    <location>
        <begin position="6"/>
        <end position="27"/>
    </location>
</feature>
<dbReference type="RefSeq" id="WP_012502620.1">
    <property type="nucleotide sequence ID" value="NC_011027.1"/>
</dbReference>